<evidence type="ECO:0000313" key="3">
    <source>
        <dbReference type="Proteomes" id="UP001459277"/>
    </source>
</evidence>
<dbReference type="Proteomes" id="UP001459277">
    <property type="component" value="Unassembled WGS sequence"/>
</dbReference>
<dbReference type="AlphaFoldDB" id="A0AAW2DR57"/>
<protein>
    <recommendedName>
        <fullName evidence="1">Reverse transcriptase zinc-binding domain-containing protein</fullName>
    </recommendedName>
</protein>
<organism evidence="2 3">
    <name type="scientific">Lithocarpus litseifolius</name>
    <dbReference type="NCBI Taxonomy" id="425828"/>
    <lineage>
        <taxon>Eukaryota</taxon>
        <taxon>Viridiplantae</taxon>
        <taxon>Streptophyta</taxon>
        <taxon>Embryophyta</taxon>
        <taxon>Tracheophyta</taxon>
        <taxon>Spermatophyta</taxon>
        <taxon>Magnoliopsida</taxon>
        <taxon>eudicotyledons</taxon>
        <taxon>Gunneridae</taxon>
        <taxon>Pentapetalae</taxon>
        <taxon>rosids</taxon>
        <taxon>fabids</taxon>
        <taxon>Fagales</taxon>
        <taxon>Fagaceae</taxon>
        <taxon>Lithocarpus</taxon>
    </lineage>
</organism>
<dbReference type="Pfam" id="PF13966">
    <property type="entry name" value="zf-RVT"/>
    <property type="match status" value="1"/>
</dbReference>
<dbReference type="EMBL" id="JAZDWU010000002">
    <property type="protein sequence ID" value="KAL0012073.1"/>
    <property type="molecule type" value="Genomic_DNA"/>
</dbReference>
<sequence>MDISEPCYVLCSQEVESTSHIFLQCPVAKALWFSACWGFKLDEAHLAHPSDIIKVILEPPPALRQVQDMWLVSLNMALTTEEIWYTRNAVIHLNAEQPIVHWSSPPLGYIKLNVDVAISQNNSALAVIARDAHGFVLKA</sequence>
<name>A0AAW2DR57_9ROSI</name>
<gene>
    <name evidence="2" type="ORF">SO802_007181</name>
</gene>
<feature type="domain" description="Reverse transcriptase zinc-binding" evidence="1">
    <location>
        <begin position="2"/>
        <end position="32"/>
    </location>
</feature>
<accession>A0AAW2DR57</accession>
<reference evidence="2 3" key="1">
    <citation type="submission" date="2024-01" db="EMBL/GenBank/DDBJ databases">
        <title>A telomere-to-telomere, gap-free genome of sweet tea (Lithocarpus litseifolius).</title>
        <authorList>
            <person name="Zhou J."/>
        </authorList>
    </citation>
    <scope>NUCLEOTIDE SEQUENCE [LARGE SCALE GENOMIC DNA]</scope>
    <source>
        <strain evidence="2">Zhou-2022a</strain>
        <tissue evidence="2">Leaf</tissue>
    </source>
</reference>
<comment type="caution">
    <text evidence="2">The sequence shown here is derived from an EMBL/GenBank/DDBJ whole genome shotgun (WGS) entry which is preliminary data.</text>
</comment>
<evidence type="ECO:0000313" key="2">
    <source>
        <dbReference type="EMBL" id="KAL0012073.1"/>
    </source>
</evidence>
<evidence type="ECO:0000259" key="1">
    <source>
        <dbReference type="Pfam" id="PF13966"/>
    </source>
</evidence>
<dbReference type="InterPro" id="IPR026960">
    <property type="entry name" value="RVT-Znf"/>
</dbReference>
<proteinExistence type="predicted"/>
<keyword evidence="3" id="KW-1185">Reference proteome</keyword>